<evidence type="ECO:0000256" key="4">
    <source>
        <dbReference type="ARBA" id="ARBA00023136"/>
    </source>
</evidence>
<reference evidence="6" key="1">
    <citation type="journal article" date="2020" name="Stud. Mycol.">
        <title>101 Dothideomycetes genomes: a test case for predicting lifestyles and emergence of pathogens.</title>
        <authorList>
            <person name="Haridas S."/>
            <person name="Albert R."/>
            <person name="Binder M."/>
            <person name="Bloem J."/>
            <person name="Labutti K."/>
            <person name="Salamov A."/>
            <person name="Andreopoulos B."/>
            <person name="Baker S."/>
            <person name="Barry K."/>
            <person name="Bills G."/>
            <person name="Bluhm B."/>
            <person name="Cannon C."/>
            <person name="Castanera R."/>
            <person name="Culley D."/>
            <person name="Daum C."/>
            <person name="Ezra D."/>
            <person name="Gonzalez J."/>
            <person name="Henrissat B."/>
            <person name="Kuo A."/>
            <person name="Liang C."/>
            <person name="Lipzen A."/>
            <person name="Lutzoni F."/>
            <person name="Magnuson J."/>
            <person name="Mondo S."/>
            <person name="Nolan M."/>
            <person name="Ohm R."/>
            <person name="Pangilinan J."/>
            <person name="Park H.-J."/>
            <person name="Ramirez L."/>
            <person name="Alfaro M."/>
            <person name="Sun H."/>
            <person name="Tritt A."/>
            <person name="Yoshinaga Y."/>
            <person name="Zwiers L.-H."/>
            <person name="Turgeon B."/>
            <person name="Goodwin S."/>
            <person name="Spatafora J."/>
            <person name="Crous P."/>
            <person name="Grigoriev I."/>
        </authorList>
    </citation>
    <scope>NUCLEOTIDE SEQUENCE</scope>
    <source>
        <strain evidence="6">CBS 121739</strain>
    </source>
</reference>
<dbReference type="OrthoDB" id="3358017at2759"/>
<evidence type="ECO:0000256" key="2">
    <source>
        <dbReference type="ARBA" id="ARBA00022692"/>
    </source>
</evidence>
<comment type="subcellular location">
    <subcellularLocation>
        <location evidence="1">Membrane</location>
        <topology evidence="1">Multi-pass membrane protein</topology>
    </subcellularLocation>
</comment>
<organism evidence="6 7">
    <name type="scientific">Pseudovirgaria hyperparasitica</name>
    <dbReference type="NCBI Taxonomy" id="470096"/>
    <lineage>
        <taxon>Eukaryota</taxon>
        <taxon>Fungi</taxon>
        <taxon>Dikarya</taxon>
        <taxon>Ascomycota</taxon>
        <taxon>Pezizomycotina</taxon>
        <taxon>Dothideomycetes</taxon>
        <taxon>Dothideomycetes incertae sedis</taxon>
        <taxon>Acrospermales</taxon>
        <taxon>Acrospermaceae</taxon>
        <taxon>Pseudovirgaria</taxon>
    </lineage>
</organism>
<dbReference type="PANTHER" id="PTHR31465:SF1">
    <property type="entry name" value="PROTEIN RTA1-RELATED"/>
    <property type="match status" value="1"/>
</dbReference>
<proteinExistence type="predicted"/>
<dbReference type="InterPro" id="IPR007568">
    <property type="entry name" value="RTA1"/>
</dbReference>
<dbReference type="GO" id="GO:0016020">
    <property type="term" value="C:membrane"/>
    <property type="evidence" value="ECO:0007669"/>
    <property type="project" value="UniProtKB-SubCell"/>
</dbReference>
<gene>
    <name evidence="6" type="ORF">EJ05DRAFT_246383</name>
</gene>
<dbReference type="Pfam" id="PF04479">
    <property type="entry name" value="RTA1"/>
    <property type="match status" value="1"/>
</dbReference>
<protein>
    <submittedName>
        <fullName evidence="6">Putative RTA1 domain protein</fullName>
    </submittedName>
</protein>
<keyword evidence="7" id="KW-1185">Reference proteome</keyword>
<evidence type="ECO:0000256" key="1">
    <source>
        <dbReference type="ARBA" id="ARBA00004141"/>
    </source>
</evidence>
<keyword evidence="4 5" id="KW-0472">Membrane</keyword>
<evidence type="ECO:0000256" key="3">
    <source>
        <dbReference type="ARBA" id="ARBA00022989"/>
    </source>
</evidence>
<dbReference type="GeneID" id="54481168"/>
<feature type="transmembrane region" description="Helical" evidence="5">
    <location>
        <begin position="177"/>
        <end position="200"/>
    </location>
</feature>
<accession>A0A6A6WIE7</accession>
<feature type="transmembrane region" description="Helical" evidence="5">
    <location>
        <begin position="101"/>
        <end position="123"/>
    </location>
</feature>
<evidence type="ECO:0000256" key="5">
    <source>
        <dbReference type="SAM" id="Phobius"/>
    </source>
</evidence>
<evidence type="ECO:0000313" key="7">
    <source>
        <dbReference type="Proteomes" id="UP000799437"/>
    </source>
</evidence>
<feature type="transmembrane region" description="Helical" evidence="5">
    <location>
        <begin position="135"/>
        <end position="157"/>
    </location>
</feature>
<name>A0A6A6WIE7_9PEZI</name>
<feature type="transmembrane region" description="Helical" evidence="5">
    <location>
        <begin position="258"/>
        <end position="277"/>
    </location>
</feature>
<keyword evidence="2 5" id="KW-0812">Transmembrane</keyword>
<dbReference type="EMBL" id="ML996567">
    <property type="protein sequence ID" value="KAF2760921.1"/>
    <property type="molecule type" value="Genomic_DNA"/>
</dbReference>
<sequence length="298" mass="32572">MAVITSPNGYIFYHYIPTQPGAIVVAVLFALGTLAVLYRSITTRTAFAIPFIIGGLRESPLYPQPAQISSVSSDTPFAVEVLGYIARALAKTTTSTPLPPFIMQNILLLIAPALFAASIYMTLGRVIRSVRGEAYSLIRPAYLTRFFVLLDVVSFFAQGTGGGFQASRNFNKTTAEYIILGGLVVQILGFGLFAVTAGIWHVRMRKVRTATTGASGRWVGVMKMLYVVSGLIMVRSVFRVVEYVMGTDGYLLRHEWPLYVFDAVLMMGTVGVFAWWYPGRLDVASSGEEHKADVGNDA</sequence>
<dbReference type="RefSeq" id="XP_033603372.1">
    <property type="nucleotide sequence ID" value="XM_033740114.1"/>
</dbReference>
<dbReference type="PANTHER" id="PTHR31465">
    <property type="entry name" value="PROTEIN RTA1-RELATED"/>
    <property type="match status" value="1"/>
</dbReference>
<feature type="transmembrane region" description="Helical" evidence="5">
    <location>
        <begin position="221"/>
        <end position="238"/>
    </location>
</feature>
<feature type="transmembrane region" description="Helical" evidence="5">
    <location>
        <begin position="21"/>
        <end position="41"/>
    </location>
</feature>
<dbReference type="AlphaFoldDB" id="A0A6A6WIE7"/>
<dbReference type="Proteomes" id="UP000799437">
    <property type="component" value="Unassembled WGS sequence"/>
</dbReference>
<evidence type="ECO:0000313" key="6">
    <source>
        <dbReference type="EMBL" id="KAF2760921.1"/>
    </source>
</evidence>
<keyword evidence="3 5" id="KW-1133">Transmembrane helix</keyword>